<gene>
    <name evidence="1" type="ORF">L798_06948</name>
</gene>
<dbReference type="EMBL" id="KK852699">
    <property type="protein sequence ID" value="KDR18197.1"/>
    <property type="molecule type" value="Genomic_DNA"/>
</dbReference>
<organism evidence="1 2">
    <name type="scientific">Zootermopsis nevadensis</name>
    <name type="common">Dampwood termite</name>
    <dbReference type="NCBI Taxonomy" id="136037"/>
    <lineage>
        <taxon>Eukaryota</taxon>
        <taxon>Metazoa</taxon>
        <taxon>Ecdysozoa</taxon>
        <taxon>Arthropoda</taxon>
        <taxon>Hexapoda</taxon>
        <taxon>Insecta</taxon>
        <taxon>Pterygota</taxon>
        <taxon>Neoptera</taxon>
        <taxon>Polyneoptera</taxon>
        <taxon>Dictyoptera</taxon>
        <taxon>Blattodea</taxon>
        <taxon>Blattoidea</taxon>
        <taxon>Termitoidae</taxon>
        <taxon>Termopsidae</taxon>
        <taxon>Zootermopsis</taxon>
    </lineage>
</organism>
<accession>A0A067R4Y5</accession>
<reference evidence="1 2" key="1">
    <citation type="journal article" date="2014" name="Nat. Commun.">
        <title>Molecular traces of alternative social organization in a termite genome.</title>
        <authorList>
            <person name="Terrapon N."/>
            <person name="Li C."/>
            <person name="Robertson H.M."/>
            <person name="Ji L."/>
            <person name="Meng X."/>
            <person name="Booth W."/>
            <person name="Chen Z."/>
            <person name="Childers C.P."/>
            <person name="Glastad K.M."/>
            <person name="Gokhale K."/>
            <person name="Gowin J."/>
            <person name="Gronenberg W."/>
            <person name="Hermansen R.A."/>
            <person name="Hu H."/>
            <person name="Hunt B.G."/>
            <person name="Huylmans A.K."/>
            <person name="Khalil S.M."/>
            <person name="Mitchell R.D."/>
            <person name="Munoz-Torres M.C."/>
            <person name="Mustard J.A."/>
            <person name="Pan H."/>
            <person name="Reese J.T."/>
            <person name="Scharf M.E."/>
            <person name="Sun F."/>
            <person name="Vogel H."/>
            <person name="Xiao J."/>
            <person name="Yang W."/>
            <person name="Yang Z."/>
            <person name="Yang Z."/>
            <person name="Zhou J."/>
            <person name="Zhu J."/>
            <person name="Brent C.S."/>
            <person name="Elsik C.G."/>
            <person name="Goodisman M.A."/>
            <person name="Liberles D.A."/>
            <person name="Roe R.M."/>
            <person name="Vargo E.L."/>
            <person name="Vilcinskas A."/>
            <person name="Wang J."/>
            <person name="Bornberg-Bauer E."/>
            <person name="Korb J."/>
            <person name="Zhang G."/>
            <person name="Liebig J."/>
        </authorList>
    </citation>
    <scope>NUCLEOTIDE SEQUENCE [LARGE SCALE GENOMIC DNA]</scope>
    <source>
        <tissue evidence="1">Whole organism</tissue>
    </source>
</reference>
<sequence>MHAHVYNLPLKKPMHFIVEATDTPQTESSQPRAVNVYTCFQFQHQDTINLNQQQHNSKVKGISVIVFPNLNQDWQSKHELNILKYHILVHIPTAPPFTKQKIK</sequence>
<dbReference type="Proteomes" id="UP000027135">
    <property type="component" value="Unassembled WGS sequence"/>
</dbReference>
<evidence type="ECO:0000313" key="2">
    <source>
        <dbReference type="Proteomes" id="UP000027135"/>
    </source>
</evidence>
<proteinExistence type="predicted"/>
<protein>
    <submittedName>
        <fullName evidence="1">Uncharacterized protein</fullName>
    </submittedName>
</protein>
<evidence type="ECO:0000313" key="1">
    <source>
        <dbReference type="EMBL" id="KDR18197.1"/>
    </source>
</evidence>
<name>A0A067R4Y5_ZOONE</name>
<dbReference type="AlphaFoldDB" id="A0A067R4Y5"/>
<dbReference type="InParanoid" id="A0A067R4Y5"/>
<keyword evidence="2" id="KW-1185">Reference proteome</keyword>